<evidence type="ECO:0000313" key="1">
    <source>
        <dbReference type="EMBL" id="ACT59514.1"/>
    </source>
</evidence>
<dbReference type="Proteomes" id="UP000002745">
    <property type="component" value="Chromosome"/>
</dbReference>
<proteinExistence type="predicted"/>
<sequence length="45" mass="4989">MFPSVVDDGVTHALGGAVLLCRQRSGGLIYEIYTSRYTLKREVSE</sequence>
<protein>
    <submittedName>
        <fullName evidence="1">Uncharacterized protein</fullName>
    </submittedName>
</protein>
<dbReference type="EMBL" id="CP001678">
    <property type="protein sequence ID" value="ACT59514.1"/>
    <property type="molecule type" value="Genomic_DNA"/>
</dbReference>
<organism evidence="1 2">
    <name type="scientific">Hirschia baltica (strain ATCC 49814 / DSM 5838 / IFAM 1418)</name>
    <dbReference type="NCBI Taxonomy" id="582402"/>
    <lineage>
        <taxon>Bacteria</taxon>
        <taxon>Pseudomonadati</taxon>
        <taxon>Pseudomonadota</taxon>
        <taxon>Alphaproteobacteria</taxon>
        <taxon>Hyphomonadales</taxon>
        <taxon>Hyphomonadaceae</taxon>
        <taxon>Hirschia</taxon>
    </lineage>
</organism>
<gene>
    <name evidence="1" type="ordered locus">Hbal_1828</name>
</gene>
<keyword evidence="2" id="KW-1185">Reference proteome</keyword>
<dbReference type="KEGG" id="hba:Hbal_1828"/>
<reference evidence="2" key="1">
    <citation type="journal article" date="2011" name="J. Bacteriol.">
        <title>Genome sequences of eight morphologically diverse alphaproteobacteria.</title>
        <authorList>
            <consortium name="US DOE Joint Genome Institute"/>
            <person name="Brown P.J."/>
            <person name="Kysela D.T."/>
            <person name="Buechlein A."/>
            <person name="Hemmerich C."/>
            <person name="Brun Y.V."/>
        </authorList>
    </citation>
    <scope>NUCLEOTIDE SEQUENCE [LARGE SCALE GENOMIC DNA]</scope>
    <source>
        <strain evidence="2">ATCC 49814 / DSM 5838 / IFAM 1418</strain>
    </source>
</reference>
<dbReference type="STRING" id="582402.Hbal_1828"/>
<evidence type="ECO:0000313" key="2">
    <source>
        <dbReference type="Proteomes" id="UP000002745"/>
    </source>
</evidence>
<name>C6XK69_HIRBI</name>
<dbReference type="HOGENOM" id="CLU_3200697_0_0_5"/>
<accession>C6XK69</accession>
<dbReference type="AlphaFoldDB" id="C6XK69"/>